<feature type="binding site" evidence="10">
    <location>
        <position position="493"/>
    </location>
    <ligand>
        <name>substrate</name>
    </ligand>
</feature>
<comment type="similarity">
    <text evidence="2">Belongs to the tyrosyl-DNA phosphodiesterase family.</text>
</comment>
<dbReference type="CDD" id="cd09123">
    <property type="entry name" value="PLDc_Tdp1_2"/>
    <property type="match status" value="1"/>
</dbReference>
<accession>A0A8J8NUD7</accession>
<evidence type="ECO:0000256" key="4">
    <source>
        <dbReference type="ARBA" id="ARBA00022763"/>
    </source>
</evidence>
<evidence type="ECO:0000256" key="10">
    <source>
        <dbReference type="PIRSR" id="PIRSR610347-2"/>
    </source>
</evidence>
<keyword evidence="6" id="KW-0269">Exonuclease</keyword>
<keyword evidence="14" id="KW-1185">Reference proteome</keyword>
<reference evidence="13" key="1">
    <citation type="submission" date="2019-06" db="EMBL/GenBank/DDBJ databases">
        <authorList>
            <person name="Zheng W."/>
        </authorList>
    </citation>
    <scope>NUCLEOTIDE SEQUENCE</scope>
    <source>
        <strain evidence="13">QDHG01</strain>
    </source>
</reference>
<proteinExistence type="inferred from homology"/>
<dbReference type="GO" id="GO:0004527">
    <property type="term" value="F:exonuclease activity"/>
    <property type="evidence" value="ECO:0007669"/>
    <property type="project" value="UniProtKB-KW"/>
</dbReference>
<dbReference type="PANTHER" id="PTHR12415">
    <property type="entry name" value="TYROSYL-DNA PHOSPHODIESTERASE 1"/>
    <property type="match status" value="1"/>
</dbReference>
<keyword evidence="4" id="KW-0227">DNA damage</keyword>
<dbReference type="Proteomes" id="UP000785679">
    <property type="component" value="Unassembled WGS sequence"/>
</dbReference>
<dbReference type="OrthoDB" id="47785at2759"/>
<dbReference type="Gene3D" id="3.30.870.10">
    <property type="entry name" value="Endonuclease Chain A"/>
    <property type="match status" value="2"/>
</dbReference>
<evidence type="ECO:0000313" key="13">
    <source>
        <dbReference type="EMBL" id="TNV80425.1"/>
    </source>
</evidence>
<sequence>MEKPSSKKKGSSKKRPFPTYEPLDKQPQDQLSESNKSNKLSSIDIDAIDIAQQLELEEYYKSESLKRKETQIIVKKEEDSRPRIGGIYLIESKEEEKEPPPLNKEAAAFLAQLMHQRYDEDDEIKKRILATEQGSCTLKTISEDMLTHFNDGKRIFVNRLRFYQEAAIQEHMLSFKQLCFKDLGFTSKLKGKVEVKCAIMSTMVFELDVLHPLIEAQVPITLYAERSADDSGPLVEYLGKINMNMIFQSKWGALKYGVFHSKLILYEFDDRLRVIVPSANLYALDWEMLSQVIWFQDFFPLSKTKEEQKDSNNDFKEYLVRYLDYINPKKLQKDVYRQKINLDKYDFSTANACLVASVNGRHQGESRDWFGQNRLGKLSIPKLGANDKIISYQTSSLGKLNPKFMSSFKSQFIGRVKEGEKKPFSANGDIQDNFRIIFPTQGYVSTSHLGIERANSIILNDQYWNDCPGFPRKSFYKQVGKSKELDKNLYHAKFIIVTSKDDKDAITDDTVLYFGSHNFSAGAWGNLEKGGDQIAISNWEIGVVFPPGEGTKEMKQNIVDGMVLKFPPEKYDSNKGDYPFILK</sequence>
<keyword evidence="8" id="KW-0539">Nucleus</keyword>
<protein>
    <recommendedName>
        <fullName evidence="15">Tyrosyl-DNA phosphodiesterase</fullName>
    </recommendedName>
</protein>
<dbReference type="GO" id="GO:0005634">
    <property type="term" value="C:nucleus"/>
    <property type="evidence" value="ECO:0007669"/>
    <property type="project" value="UniProtKB-SubCell"/>
</dbReference>
<evidence type="ECO:0000256" key="1">
    <source>
        <dbReference type="ARBA" id="ARBA00004123"/>
    </source>
</evidence>
<organism evidence="13 14">
    <name type="scientific">Halteria grandinella</name>
    <dbReference type="NCBI Taxonomy" id="5974"/>
    <lineage>
        <taxon>Eukaryota</taxon>
        <taxon>Sar</taxon>
        <taxon>Alveolata</taxon>
        <taxon>Ciliophora</taxon>
        <taxon>Intramacronucleata</taxon>
        <taxon>Spirotrichea</taxon>
        <taxon>Stichotrichia</taxon>
        <taxon>Sporadotrichida</taxon>
        <taxon>Halteriidae</taxon>
        <taxon>Halteria</taxon>
    </lineage>
</organism>
<feature type="active site" description="Nucleophile" evidence="9">
    <location>
        <position position="260"/>
    </location>
</feature>
<evidence type="ECO:0008006" key="15">
    <source>
        <dbReference type="Google" id="ProtNLM"/>
    </source>
</evidence>
<dbReference type="GO" id="GO:0006281">
    <property type="term" value="P:DNA repair"/>
    <property type="evidence" value="ECO:0007669"/>
    <property type="project" value="UniProtKB-KW"/>
</dbReference>
<keyword evidence="7" id="KW-0234">DNA repair</keyword>
<keyword evidence="3" id="KW-0540">Nuclease</keyword>
<feature type="compositionally biased region" description="Basic residues" evidence="12">
    <location>
        <begin position="1"/>
        <end position="16"/>
    </location>
</feature>
<evidence type="ECO:0000256" key="8">
    <source>
        <dbReference type="ARBA" id="ARBA00023242"/>
    </source>
</evidence>
<feature type="active site" description="Proton donor/acceptor" evidence="9">
    <location>
        <position position="491"/>
    </location>
</feature>
<feature type="region of interest" description="Disordered" evidence="12">
    <location>
        <begin position="1"/>
        <end position="39"/>
    </location>
</feature>
<dbReference type="AlphaFoldDB" id="A0A8J8NUD7"/>
<dbReference type="GO" id="GO:0003690">
    <property type="term" value="F:double-stranded DNA binding"/>
    <property type="evidence" value="ECO:0007669"/>
    <property type="project" value="TreeGrafter"/>
</dbReference>
<evidence type="ECO:0000256" key="5">
    <source>
        <dbReference type="ARBA" id="ARBA00022801"/>
    </source>
</evidence>
<name>A0A8J8NUD7_HALGN</name>
<dbReference type="PANTHER" id="PTHR12415:SF0">
    <property type="entry name" value="TYROSYL-DNA PHOSPHODIESTERASE 1"/>
    <property type="match status" value="1"/>
</dbReference>
<dbReference type="GO" id="GO:0017005">
    <property type="term" value="F:3'-tyrosyl-DNA phosphodiesterase activity"/>
    <property type="evidence" value="ECO:0007669"/>
    <property type="project" value="TreeGrafter"/>
</dbReference>
<evidence type="ECO:0000313" key="14">
    <source>
        <dbReference type="Proteomes" id="UP000785679"/>
    </source>
</evidence>
<dbReference type="InterPro" id="IPR010347">
    <property type="entry name" value="Tdp1"/>
</dbReference>
<evidence type="ECO:0000256" key="6">
    <source>
        <dbReference type="ARBA" id="ARBA00022839"/>
    </source>
</evidence>
<comment type="caution">
    <text evidence="13">The sequence shown here is derived from an EMBL/GenBank/DDBJ whole genome shotgun (WGS) entry which is preliminary data.</text>
</comment>
<evidence type="ECO:0000256" key="9">
    <source>
        <dbReference type="PIRSR" id="PIRSR610347-1"/>
    </source>
</evidence>
<evidence type="ECO:0000256" key="11">
    <source>
        <dbReference type="PIRSR" id="PIRSR610347-3"/>
    </source>
</evidence>
<comment type="subcellular location">
    <subcellularLocation>
        <location evidence="1">Nucleus</location>
    </subcellularLocation>
</comment>
<dbReference type="Pfam" id="PF06087">
    <property type="entry name" value="Tyr-DNA_phospho"/>
    <property type="match status" value="1"/>
</dbReference>
<dbReference type="GO" id="GO:0003697">
    <property type="term" value="F:single-stranded DNA binding"/>
    <property type="evidence" value="ECO:0007669"/>
    <property type="project" value="TreeGrafter"/>
</dbReference>
<keyword evidence="5" id="KW-0378">Hydrolase</keyword>
<evidence type="ECO:0000256" key="12">
    <source>
        <dbReference type="SAM" id="MobiDB-lite"/>
    </source>
</evidence>
<dbReference type="SUPFAM" id="SSF56024">
    <property type="entry name" value="Phospholipase D/nuclease"/>
    <property type="match status" value="2"/>
</dbReference>
<evidence type="ECO:0000256" key="3">
    <source>
        <dbReference type="ARBA" id="ARBA00022722"/>
    </source>
</evidence>
<gene>
    <name evidence="13" type="ORF">FGO68_gene12659</name>
</gene>
<evidence type="ECO:0000256" key="2">
    <source>
        <dbReference type="ARBA" id="ARBA00010205"/>
    </source>
</evidence>
<dbReference type="CDD" id="cd09122">
    <property type="entry name" value="PLDc_Tdp1_1"/>
    <property type="match status" value="1"/>
</dbReference>
<feature type="binding site" evidence="10">
    <location>
        <position position="262"/>
    </location>
    <ligand>
        <name>substrate</name>
    </ligand>
</feature>
<dbReference type="EMBL" id="RRYP01007525">
    <property type="protein sequence ID" value="TNV80425.1"/>
    <property type="molecule type" value="Genomic_DNA"/>
</dbReference>
<evidence type="ECO:0000256" key="7">
    <source>
        <dbReference type="ARBA" id="ARBA00023204"/>
    </source>
</evidence>
<feature type="site" description="Interaction with DNA" evidence="11">
    <location>
        <position position="520"/>
    </location>
</feature>